<dbReference type="Gene3D" id="3.50.50.60">
    <property type="entry name" value="FAD/NAD(P)-binding domain"/>
    <property type="match status" value="1"/>
</dbReference>
<keyword evidence="3" id="KW-0274">FAD</keyword>
<dbReference type="InterPro" id="IPR002938">
    <property type="entry name" value="FAD-bd"/>
</dbReference>
<keyword evidence="5" id="KW-0503">Monooxygenase</keyword>
<accession>A0A1G6NWH4</accession>
<evidence type="ECO:0000313" key="7">
    <source>
        <dbReference type="EMBL" id="SDC71694.1"/>
    </source>
</evidence>
<dbReference type="GO" id="GO:0071949">
    <property type="term" value="F:FAD binding"/>
    <property type="evidence" value="ECO:0007669"/>
    <property type="project" value="InterPro"/>
</dbReference>
<keyword evidence="2" id="KW-0285">Flavoprotein</keyword>
<evidence type="ECO:0000259" key="6">
    <source>
        <dbReference type="Pfam" id="PF01494"/>
    </source>
</evidence>
<evidence type="ECO:0000256" key="3">
    <source>
        <dbReference type="ARBA" id="ARBA00022827"/>
    </source>
</evidence>
<dbReference type="SUPFAM" id="SSF51905">
    <property type="entry name" value="FAD/NAD(P)-binding domain"/>
    <property type="match status" value="1"/>
</dbReference>
<dbReference type="RefSeq" id="WP_092741953.1">
    <property type="nucleotide sequence ID" value="NZ_FMZC01000003.1"/>
</dbReference>
<sequence length="403" mass="43368">MQKQQVLVAGGGIGGLAAALGASRAGCDVRLYERAEAFSEVGAGVQLGPNVVRRLQAWGLQHRLQSVAAFPERLQVRSALSGAELAVLPLGATSVERYGAAYATIHRADLHGLLLAAVTKYTDTQISLAHAIDGFTDAEGVVTVRTSRGKEVEGDALVGADGLWSRTRSSLLGPVPPRVTGHLAYRALVPQQALPDVLRTRQVTAWLGPRLHAVQYPVRRGELQNLVVIVQGPAPDDLESWDHAANATGLESALRGTCPALQQAMRGVADAGGGWRLWPLCDRPPVRTADDMARGRVALLGDAAHPMRPYLAQGAGMAIEDAAELQRALAMHDLEVPLRLRRYALNRWQRNARVQARATRNGRIFHATGPVRWARDASLRLLGERVLDVPWLYRGDGSSASSL</sequence>
<keyword evidence="8" id="KW-1185">Reference proteome</keyword>
<feature type="domain" description="FAD-binding" evidence="6">
    <location>
        <begin position="4"/>
        <end position="332"/>
    </location>
</feature>
<dbReference type="PANTHER" id="PTHR13789">
    <property type="entry name" value="MONOOXYGENASE"/>
    <property type="match status" value="1"/>
</dbReference>
<dbReference type="STRING" id="187868.SAMN05192589_10362"/>
<dbReference type="AlphaFoldDB" id="A0A1G6NWH4"/>
<dbReference type="PANTHER" id="PTHR13789:SF318">
    <property type="entry name" value="GERANYLGERANYL DIPHOSPHATE REDUCTASE"/>
    <property type="match status" value="1"/>
</dbReference>
<dbReference type="Proteomes" id="UP000198781">
    <property type="component" value="Unassembled WGS sequence"/>
</dbReference>
<proteinExistence type="predicted"/>
<comment type="cofactor">
    <cofactor evidence="1">
        <name>FAD</name>
        <dbReference type="ChEBI" id="CHEBI:57692"/>
    </cofactor>
</comment>
<dbReference type="InterPro" id="IPR036188">
    <property type="entry name" value="FAD/NAD-bd_sf"/>
</dbReference>
<dbReference type="Pfam" id="PF01494">
    <property type="entry name" value="FAD_binding_3"/>
    <property type="match status" value="1"/>
</dbReference>
<dbReference type="EMBL" id="FMZC01000003">
    <property type="protein sequence ID" value="SDC71694.1"/>
    <property type="molecule type" value="Genomic_DNA"/>
</dbReference>
<protein>
    <submittedName>
        <fullName evidence="7">Salicylate hydroxylase</fullName>
    </submittedName>
</protein>
<gene>
    <name evidence="7" type="ORF">SAMN05192589_10362</name>
</gene>
<organism evidence="7 8">
    <name type="scientific">Paracidovorax valerianellae</name>
    <dbReference type="NCBI Taxonomy" id="187868"/>
    <lineage>
        <taxon>Bacteria</taxon>
        <taxon>Pseudomonadati</taxon>
        <taxon>Pseudomonadota</taxon>
        <taxon>Betaproteobacteria</taxon>
        <taxon>Burkholderiales</taxon>
        <taxon>Comamonadaceae</taxon>
        <taxon>Paracidovorax</taxon>
    </lineage>
</organism>
<dbReference type="OrthoDB" id="9782160at2"/>
<evidence type="ECO:0000256" key="1">
    <source>
        <dbReference type="ARBA" id="ARBA00001974"/>
    </source>
</evidence>
<dbReference type="InterPro" id="IPR050493">
    <property type="entry name" value="FAD-dep_Monooxygenase_BioMet"/>
</dbReference>
<evidence type="ECO:0000256" key="5">
    <source>
        <dbReference type="ARBA" id="ARBA00023033"/>
    </source>
</evidence>
<evidence type="ECO:0000256" key="2">
    <source>
        <dbReference type="ARBA" id="ARBA00022630"/>
    </source>
</evidence>
<name>A0A1G6NWH4_9BURK</name>
<dbReference type="SUPFAM" id="SSF54373">
    <property type="entry name" value="FAD-linked reductases, C-terminal domain"/>
    <property type="match status" value="1"/>
</dbReference>
<evidence type="ECO:0000313" key="8">
    <source>
        <dbReference type="Proteomes" id="UP000198781"/>
    </source>
</evidence>
<keyword evidence="4" id="KW-0560">Oxidoreductase</keyword>
<reference evidence="7 8" key="1">
    <citation type="submission" date="2016-10" db="EMBL/GenBank/DDBJ databases">
        <authorList>
            <person name="de Groot N.N."/>
        </authorList>
    </citation>
    <scope>NUCLEOTIDE SEQUENCE [LARGE SCALE GENOMIC DNA]</scope>
    <source>
        <strain evidence="7 8">DSM 16619</strain>
    </source>
</reference>
<evidence type="ECO:0000256" key="4">
    <source>
        <dbReference type="ARBA" id="ARBA00023002"/>
    </source>
</evidence>
<dbReference type="GO" id="GO:0004497">
    <property type="term" value="F:monooxygenase activity"/>
    <property type="evidence" value="ECO:0007669"/>
    <property type="project" value="UniProtKB-KW"/>
</dbReference>
<dbReference type="PRINTS" id="PR00420">
    <property type="entry name" value="RNGMNOXGNASE"/>
</dbReference>